<dbReference type="EMBL" id="CAEZXE010000202">
    <property type="protein sequence ID" value="CAB4693581.1"/>
    <property type="molecule type" value="Genomic_DNA"/>
</dbReference>
<protein>
    <submittedName>
        <fullName evidence="1">Unannotated protein</fullName>
    </submittedName>
</protein>
<dbReference type="GO" id="GO:0019941">
    <property type="term" value="P:modification-dependent protein catabolic process"/>
    <property type="evidence" value="ECO:0007669"/>
    <property type="project" value="InterPro"/>
</dbReference>
<evidence type="ECO:0000313" key="1">
    <source>
        <dbReference type="EMBL" id="CAB4693581.1"/>
    </source>
</evidence>
<accession>A0A6J6P2X9</accession>
<dbReference type="GO" id="GO:0005524">
    <property type="term" value="F:ATP binding"/>
    <property type="evidence" value="ECO:0007669"/>
    <property type="project" value="TreeGrafter"/>
</dbReference>
<dbReference type="InterPro" id="IPR004347">
    <property type="entry name" value="Pup_ligase/deamidase"/>
</dbReference>
<proteinExistence type="predicted"/>
<dbReference type="GO" id="GO:0010498">
    <property type="term" value="P:proteasomal protein catabolic process"/>
    <property type="evidence" value="ECO:0007669"/>
    <property type="project" value="InterPro"/>
</dbReference>
<dbReference type="PANTHER" id="PTHR42307:SF2">
    <property type="entry name" value="PUP DEAMIDASE_DEPUPYLASE"/>
    <property type="match status" value="1"/>
</dbReference>
<name>A0A6J6P2X9_9ZZZZ</name>
<dbReference type="GO" id="GO:0016811">
    <property type="term" value="F:hydrolase activity, acting on carbon-nitrogen (but not peptide) bonds, in linear amides"/>
    <property type="evidence" value="ECO:0007669"/>
    <property type="project" value="TreeGrafter"/>
</dbReference>
<organism evidence="1">
    <name type="scientific">freshwater metagenome</name>
    <dbReference type="NCBI Taxonomy" id="449393"/>
    <lineage>
        <taxon>unclassified sequences</taxon>
        <taxon>metagenomes</taxon>
        <taxon>ecological metagenomes</taxon>
    </lineage>
</organism>
<dbReference type="GO" id="GO:0070490">
    <property type="term" value="P:protein pupylation"/>
    <property type="evidence" value="ECO:0007669"/>
    <property type="project" value="TreeGrafter"/>
</dbReference>
<gene>
    <name evidence="1" type="ORF">UFOPK2350_01707</name>
</gene>
<dbReference type="Pfam" id="PF03136">
    <property type="entry name" value="Pup_ligase"/>
    <property type="match status" value="1"/>
</dbReference>
<dbReference type="GO" id="GO:0008233">
    <property type="term" value="F:peptidase activity"/>
    <property type="evidence" value="ECO:0007669"/>
    <property type="project" value="TreeGrafter"/>
</dbReference>
<reference evidence="1" key="1">
    <citation type="submission" date="2020-05" db="EMBL/GenBank/DDBJ databases">
        <authorList>
            <person name="Chiriac C."/>
            <person name="Salcher M."/>
            <person name="Ghai R."/>
            <person name="Kavagutti S V."/>
        </authorList>
    </citation>
    <scope>NUCLEOTIDE SEQUENCE</scope>
</reference>
<sequence length="118" mass="13065">MEWGDARLHALDLQYHDLRPEKSLARRVGLETICDPELVLQGMSFPPEDTRAYFRGACLAKFGDEIISANWDSMVFDVGSEPLRRVAMMEPSRGTASHVASVIESSQTAAELLAQLDA</sequence>
<dbReference type="AlphaFoldDB" id="A0A6J6P2X9"/>
<dbReference type="PANTHER" id="PTHR42307">
    <property type="entry name" value="PUP DEAMIDASE/DEPUPYLASE"/>
    <property type="match status" value="1"/>
</dbReference>